<evidence type="ECO:0000256" key="2">
    <source>
        <dbReference type="ARBA" id="ARBA00023002"/>
    </source>
</evidence>
<dbReference type="EMBL" id="JACBGI020000001">
    <property type="protein sequence ID" value="MBF6057017.1"/>
    <property type="molecule type" value="Genomic_DNA"/>
</dbReference>
<dbReference type="PIRSF" id="PIRSF036492">
    <property type="entry name" value="ALDH"/>
    <property type="match status" value="1"/>
</dbReference>
<dbReference type="PANTHER" id="PTHR43570:SF16">
    <property type="entry name" value="ALDEHYDE DEHYDROGENASE TYPE III, ISOFORM Q"/>
    <property type="match status" value="1"/>
</dbReference>
<feature type="domain" description="Aldehyde dehydrogenase" evidence="6">
    <location>
        <begin position="21"/>
        <end position="433"/>
    </location>
</feature>
<comment type="caution">
    <text evidence="7">The sequence shown here is derived from an EMBL/GenBank/DDBJ whole genome shotgun (WGS) entry which is preliminary data.</text>
</comment>
<evidence type="ECO:0000256" key="1">
    <source>
        <dbReference type="ARBA" id="ARBA00009986"/>
    </source>
</evidence>
<evidence type="ECO:0000256" key="4">
    <source>
        <dbReference type="PROSITE-ProRule" id="PRU10007"/>
    </source>
</evidence>
<dbReference type="InterPro" id="IPR029510">
    <property type="entry name" value="Ald_DH_CS_GLU"/>
</dbReference>
<gene>
    <name evidence="7" type="ORF">H8792_001555</name>
</gene>
<reference evidence="7 8" key="1">
    <citation type="submission" date="2020-06" db="EMBL/GenBank/DDBJ databases">
        <authorList>
            <person name="Scott K."/>
        </authorList>
    </citation>
    <scope>NUCLEOTIDE SEQUENCE [LARGE SCALE GENOMIC DNA]</scope>
    <source>
        <strain evidence="7 8">HH1</strain>
    </source>
</reference>
<evidence type="ECO:0000259" key="6">
    <source>
        <dbReference type="Pfam" id="PF00171"/>
    </source>
</evidence>
<keyword evidence="2 3" id="KW-0560">Oxidoreductase</keyword>
<protein>
    <recommendedName>
        <fullName evidence="3">Aldehyde dehydrogenase</fullName>
    </recommendedName>
</protein>
<dbReference type="PROSITE" id="PS00687">
    <property type="entry name" value="ALDEHYDE_DEHYDR_GLU"/>
    <property type="match status" value="1"/>
</dbReference>
<accession>A0ABS0BY69</accession>
<evidence type="ECO:0000256" key="5">
    <source>
        <dbReference type="RuleBase" id="RU003345"/>
    </source>
</evidence>
<dbReference type="PANTHER" id="PTHR43570">
    <property type="entry name" value="ALDEHYDE DEHYDROGENASE"/>
    <property type="match status" value="1"/>
</dbReference>
<dbReference type="Pfam" id="PF00171">
    <property type="entry name" value="Aldedh"/>
    <property type="match status" value="1"/>
</dbReference>
<dbReference type="InterPro" id="IPR012394">
    <property type="entry name" value="Aldehyde_DH_NAD(P)"/>
</dbReference>
<name>A0ABS0BY69_9GAMM</name>
<proteinExistence type="inferred from homology"/>
<evidence type="ECO:0000256" key="3">
    <source>
        <dbReference type="PIRNR" id="PIRNR036492"/>
    </source>
</evidence>
<dbReference type="Gene3D" id="3.40.309.10">
    <property type="entry name" value="Aldehyde Dehydrogenase, Chain A, domain 2"/>
    <property type="match status" value="1"/>
</dbReference>
<sequence>MKIADVINAQHEFFRFNHTKDTDFRIRQLEKLKQLISDNETTLYQAIFNDFGKSEFETYLAELSPIYHEIDLALKNIQKWSKRQRVRTDLANFPAKSYLVPEPLGSVLVIGAWNYPYHLSLIPAISALAAGNTVIIKPSELPSRTSSAMAKLINESFSADYLHIIEGGVEETTELLKYRFDKIFFTGSTAVGKIVYQAAAEHLTPVTLELGGKSPTFVFADCDLPMTAKRIVWAKFLNAGQTCVAPDYILVEKSIKDAFLQAVQHALQHYPQTPETEIDPLTGRYVQIINQHHFQRLNSLIETAQDKVHFGGNRDTDSRFISPTILQDITFNDEIMQEEIFGPILPVIAFNDLDEVIQTIKQKPRPLSCYIYSKNQKLIDKILNEISFGGGCVNDSLMHLTNGNLPFGGVGMSGFGCYHGKAGFDTFTHYKSILHKPFLSEPSLKHPPYSKWKLNLLKWFLK</sequence>
<dbReference type="CDD" id="cd07136">
    <property type="entry name" value="ALDH_YwdH-P39616"/>
    <property type="match status" value="1"/>
</dbReference>
<dbReference type="InterPro" id="IPR016160">
    <property type="entry name" value="Ald_DH_CS_CYS"/>
</dbReference>
<comment type="similarity">
    <text evidence="1 3 5">Belongs to the aldehyde dehydrogenase family.</text>
</comment>
<dbReference type="Gene3D" id="3.40.605.10">
    <property type="entry name" value="Aldehyde Dehydrogenase, Chain A, domain 1"/>
    <property type="match status" value="1"/>
</dbReference>
<evidence type="ECO:0000313" key="8">
    <source>
        <dbReference type="Proteomes" id="UP001193680"/>
    </source>
</evidence>
<feature type="active site" evidence="4">
    <location>
        <position position="209"/>
    </location>
</feature>
<dbReference type="InterPro" id="IPR016161">
    <property type="entry name" value="Ald_DH/histidinol_DH"/>
</dbReference>
<dbReference type="Proteomes" id="UP001193680">
    <property type="component" value="Unassembled WGS sequence"/>
</dbReference>
<dbReference type="InterPro" id="IPR016163">
    <property type="entry name" value="Ald_DH_C"/>
</dbReference>
<evidence type="ECO:0000313" key="7">
    <source>
        <dbReference type="EMBL" id="MBF6057017.1"/>
    </source>
</evidence>
<dbReference type="RefSeq" id="WP_194947368.1">
    <property type="nucleotide sequence ID" value="NZ_JACBGI020000001.1"/>
</dbReference>
<dbReference type="PROSITE" id="PS00070">
    <property type="entry name" value="ALDEHYDE_DEHYDR_CYS"/>
    <property type="match status" value="1"/>
</dbReference>
<dbReference type="InterPro" id="IPR015590">
    <property type="entry name" value="Aldehyde_DH_dom"/>
</dbReference>
<reference evidence="7 8" key="2">
    <citation type="submission" date="2020-11" db="EMBL/GenBank/DDBJ databases">
        <title>Sulfur oxidizing isolate from Hospital Hole Sinkhole.</title>
        <authorList>
            <person name="Scott K.M."/>
        </authorList>
    </citation>
    <scope>NUCLEOTIDE SEQUENCE [LARGE SCALE GENOMIC DNA]</scope>
    <source>
        <strain evidence="7 8">HH1</strain>
    </source>
</reference>
<keyword evidence="8" id="KW-1185">Reference proteome</keyword>
<dbReference type="SUPFAM" id="SSF53720">
    <property type="entry name" value="ALDH-like"/>
    <property type="match status" value="1"/>
</dbReference>
<dbReference type="InterPro" id="IPR016162">
    <property type="entry name" value="Ald_DH_N"/>
</dbReference>
<organism evidence="7 8">
    <name type="scientific">Thiomicrorhabdus heinhorstiae</name>
    <dbReference type="NCBI Taxonomy" id="2748010"/>
    <lineage>
        <taxon>Bacteria</taxon>
        <taxon>Pseudomonadati</taxon>
        <taxon>Pseudomonadota</taxon>
        <taxon>Gammaproteobacteria</taxon>
        <taxon>Thiotrichales</taxon>
        <taxon>Piscirickettsiaceae</taxon>
        <taxon>Thiomicrorhabdus</taxon>
    </lineage>
</organism>